<feature type="transmembrane region" description="Helical" evidence="1">
    <location>
        <begin position="64"/>
        <end position="84"/>
    </location>
</feature>
<accession>A0A8D8YUX4</accession>
<dbReference type="AlphaFoldDB" id="A0A8D8YUX4"/>
<dbReference type="EMBL" id="HBUF01396225">
    <property type="protein sequence ID" value="CAG6735577.1"/>
    <property type="molecule type" value="Transcribed_RNA"/>
</dbReference>
<keyword evidence="1" id="KW-1133">Transmembrane helix</keyword>
<proteinExistence type="predicted"/>
<keyword evidence="1" id="KW-0472">Membrane</keyword>
<evidence type="ECO:0000256" key="1">
    <source>
        <dbReference type="SAM" id="Phobius"/>
    </source>
</evidence>
<evidence type="ECO:0000313" key="2">
    <source>
        <dbReference type="EMBL" id="CAG6735578.1"/>
    </source>
</evidence>
<reference evidence="2" key="1">
    <citation type="submission" date="2021-05" db="EMBL/GenBank/DDBJ databases">
        <authorList>
            <person name="Alioto T."/>
            <person name="Alioto T."/>
            <person name="Gomez Garrido J."/>
        </authorList>
    </citation>
    <scope>NUCLEOTIDE SEQUENCE</scope>
</reference>
<sequence length="124" mass="14752">MLPRKREVMHQSVSMKKGCKGEKFPPFVKPFILSQQGQKDSFKGVYCKLTSTHRSKFRRKTHTIIFIAYLFYFYNFSSPLFRLIGTSFFHTQRHKTHKVHVVSQITKIPLFKGIKYLVTYDETR</sequence>
<organism evidence="2">
    <name type="scientific">Cacopsylla melanoneura</name>
    <dbReference type="NCBI Taxonomy" id="428564"/>
    <lineage>
        <taxon>Eukaryota</taxon>
        <taxon>Metazoa</taxon>
        <taxon>Ecdysozoa</taxon>
        <taxon>Arthropoda</taxon>
        <taxon>Hexapoda</taxon>
        <taxon>Insecta</taxon>
        <taxon>Pterygota</taxon>
        <taxon>Neoptera</taxon>
        <taxon>Paraneoptera</taxon>
        <taxon>Hemiptera</taxon>
        <taxon>Sternorrhyncha</taxon>
        <taxon>Psylloidea</taxon>
        <taxon>Psyllidae</taxon>
        <taxon>Psyllinae</taxon>
        <taxon>Cacopsylla</taxon>
    </lineage>
</organism>
<dbReference type="EMBL" id="HBUF01396226">
    <property type="protein sequence ID" value="CAG6735578.1"/>
    <property type="molecule type" value="Transcribed_RNA"/>
</dbReference>
<name>A0A8D8YUX4_9HEMI</name>
<protein>
    <submittedName>
        <fullName evidence="2">Uncharacterized protein</fullName>
    </submittedName>
</protein>
<keyword evidence="1" id="KW-0812">Transmembrane</keyword>